<dbReference type="Gene3D" id="3.40.50.300">
    <property type="entry name" value="P-loop containing nucleotide triphosphate hydrolases"/>
    <property type="match status" value="1"/>
</dbReference>
<evidence type="ECO:0000256" key="5">
    <source>
        <dbReference type="ARBA" id="ARBA00022741"/>
    </source>
</evidence>
<keyword evidence="4 10" id="KW-0812">Transmembrane</keyword>
<dbReference type="InterPro" id="IPR027417">
    <property type="entry name" value="P-loop_NTPase"/>
</dbReference>
<protein>
    <submittedName>
        <fullName evidence="13">ATP-binding cassette subfamily B protein</fullName>
    </submittedName>
</protein>
<dbReference type="InterPro" id="IPR011527">
    <property type="entry name" value="ABC1_TM_dom"/>
</dbReference>
<dbReference type="InterPro" id="IPR039421">
    <property type="entry name" value="Type_1_exporter"/>
</dbReference>
<dbReference type="InterPro" id="IPR003439">
    <property type="entry name" value="ABC_transporter-like_ATP-bd"/>
</dbReference>
<proteinExistence type="inferred from homology"/>
<evidence type="ECO:0000256" key="10">
    <source>
        <dbReference type="SAM" id="Phobius"/>
    </source>
</evidence>
<keyword evidence="6 13" id="KW-0067">ATP-binding</keyword>
<dbReference type="Proteomes" id="UP000578112">
    <property type="component" value="Unassembled WGS sequence"/>
</dbReference>
<dbReference type="PROSITE" id="PS00211">
    <property type="entry name" value="ABC_TRANSPORTER_1"/>
    <property type="match status" value="1"/>
</dbReference>
<comment type="similarity">
    <text evidence="9">Belongs to the ABC transporter superfamily. Lipid exporter (TC 3.A.1.106) family.</text>
</comment>
<dbReference type="Pfam" id="PF00005">
    <property type="entry name" value="ABC_tran"/>
    <property type="match status" value="1"/>
</dbReference>
<dbReference type="SMART" id="SM00382">
    <property type="entry name" value="AAA"/>
    <property type="match status" value="1"/>
</dbReference>
<dbReference type="RefSeq" id="WP_184996396.1">
    <property type="nucleotide sequence ID" value="NZ_BOMK01000035.1"/>
</dbReference>
<dbReference type="EMBL" id="JACHNH010000001">
    <property type="protein sequence ID" value="MBB4765321.1"/>
    <property type="molecule type" value="Genomic_DNA"/>
</dbReference>
<evidence type="ECO:0000256" key="7">
    <source>
        <dbReference type="ARBA" id="ARBA00022989"/>
    </source>
</evidence>
<feature type="transmembrane region" description="Helical" evidence="10">
    <location>
        <begin position="159"/>
        <end position="180"/>
    </location>
</feature>
<organism evidence="13 14">
    <name type="scientific">Actinoplanes digitatis</name>
    <dbReference type="NCBI Taxonomy" id="1868"/>
    <lineage>
        <taxon>Bacteria</taxon>
        <taxon>Bacillati</taxon>
        <taxon>Actinomycetota</taxon>
        <taxon>Actinomycetes</taxon>
        <taxon>Micromonosporales</taxon>
        <taxon>Micromonosporaceae</taxon>
        <taxon>Actinoplanes</taxon>
    </lineage>
</organism>
<dbReference type="GO" id="GO:0005524">
    <property type="term" value="F:ATP binding"/>
    <property type="evidence" value="ECO:0007669"/>
    <property type="project" value="UniProtKB-KW"/>
</dbReference>
<evidence type="ECO:0000256" key="9">
    <source>
        <dbReference type="ARBA" id="ARBA00061644"/>
    </source>
</evidence>
<evidence type="ECO:0000256" key="3">
    <source>
        <dbReference type="ARBA" id="ARBA00022475"/>
    </source>
</evidence>
<keyword evidence="8 10" id="KW-0472">Membrane</keyword>
<evidence type="ECO:0000256" key="4">
    <source>
        <dbReference type="ARBA" id="ARBA00022692"/>
    </source>
</evidence>
<keyword evidence="3" id="KW-1003">Cell membrane</keyword>
<dbReference type="InterPro" id="IPR003593">
    <property type="entry name" value="AAA+_ATPase"/>
</dbReference>
<feature type="transmembrane region" description="Helical" evidence="10">
    <location>
        <begin position="46"/>
        <end position="69"/>
    </location>
</feature>
<dbReference type="PROSITE" id="PS50929">
    <property type="entry name" value="ABC_TM1F"/>
    <property type="match status" value="1"/>
</dbReference>
<evidence type="ECO:0000259" key="12">
    <source>
        <dbReference type="PROSITE" id="PS50929"/>
    </source>
</evidence>
<dbReference type="PANTHER" id="PTHR43394:SF1">
    <property type="entry name" value="ATP-BINDING CASSETTE SUB-FAMILY B MEMBER 10, MITOCHONDRIAL"/>
    <property type="match status" value="1"/>
</dbReference>
<keyword evidence="14" id="KW-1185">Reference proteome</keyword>
<dbReference type="SUPFAM" id="SSF90123">
    <property type="entry name" value="ABC transporter transmembrane region"/>
    <property type="match status" value="1"/>
</dbReference>
<comment type="caution">
    <text evidence="13">The sequence shown here is derived from an EMBL/GenBank/DDBJ whole genome shotgun (WGS) entry which is preliminary data.</text>
</comment>
<evidence type="ECO:0000256" key="8">
    <source>
        <dbReference type="ARBA" id="ARBA00023136"/>
    </source>
</evidence>
<dbReference type="InterPro" id="IPR036640">
    <property type="entry name" value="ABC1_TM_sf"/>
</dbReference>
<accession>A0A7W7MSG9</accession>
<gene>
    <name evidence="13" type="ORF">BJ971_005877</name>
</gene>
<evidence type="ECO:0000256" key="1">
    <source>
        <dbReference type="ARBA" id="ARBA00004651"/>
    </source>
</evidence>
<dbReference type="PROSITE" id="PS50893">
    <property type="entry name" value="ABC_TRANSPORTER_2"/>
    <property type="match status" value="1"/>
</dbReference>
<feature type="domain" description="ABC transmembrane type-1" evidence="12">
    <location>
        <begin position="47"/>
        <end position="333"/>
    </location>
</feature>
<evidence type="ECO:0000256" key="6">
    <source>
        <dbReference type="ARBA" id="ARBA00022840"/>
    </source>
</evidence>
<keyword evidence="5" id="KW-0547">Nucleotide-binding</keyword>
<evidence type="ECO:0000259" key="11">
    <source>
        <dbReference type="PROSITE" id="PS50893"/>
    </source>
</evidence>
<dbReference type="FunFam" id="3.40.50.300:FF:000299">
    <property type="entry name" value="ABC transporter ATP-binding protein/permease"/>
    <property type="match status" value="1"/>
</dbReference>
<dbReference type="InterPro" id="IPR017871">
    <property type="entry name" value="ABC_transporter-like_CS"/>
</dbReference>
<evidence type="ECO:0000313" key="13">
    <source>
        <dbReference type="EMBL" id="MBB4765321.1"/>
    </source>
</evidence>
<sequence length="649" mass="69933">MGPMSSGSSWMMLRSIQNSERVSKHQLSRGTTRRILQFARPYRRDIVVFLITVVFAAGIGVATPVLAGHVVNAITAGGPDAAATVIKIAFTIAGLAVVDAFLSLAQRWYSARIGEGIILDLRTQVYDHVQRMPLQFFTRTQTGALVSRLNNDVTGAQRAFTSTLSGVVSNVIQLVLTAAVMFSLSWQITVLSLVLLPVFVIPARRVGKKLAEITRESYNLDAKMNATMTERFNVSGALLVKLFGRPGAEAARFGERAKRVRDIGVEQAMYSRTFFVAMLLVASLAQALTYGLGGWLAVTGSVTAGTVVTLALLLTRLYGPLTALSNVRVDVMSALVSFDRVFEVLDLKPGIEEKPGAVAIPAGAGLVEFRDVHFRYPSADQVSLATLEDVVALDRTENTPVLRGVDFTVEPGQMVALVGPSGAGKSTTSMLVSRVYDVTEGAVRVGGVDVRDATLDSLRDTIGVVTQDSHLFHETIAENLRYARPEATEEEMWAALSGAQVADLVRSLPEGLDTMVGERGYRFSGGEKQRLAIARLLLKQPSIVILDEATAHLDSESEAAVQRALSVALEGRTALVIAHRLSTVRDADQILVLDAGRIVERGRHTDLVTAGGLYAELYRTQFAVADSPAVPYLAEPEPIIVTASHPIEP</sequence>
<feature type="transmembrane region" description="Helical" evidence="10">
    <location>
        <begin position="186"/>
        <end position="203"/>
    </location>
</feature>
<dbReference type="GO" id="GO:0016887">
    <property type="term" value="F:ATP hydrolysis activity"/>
    <property type="evidence" value="ECO:0007669"/>
    <property type="project" value="InterPro"/>
</dbReference>
<reference evidence="13 14" key="1">
    <citation type="submission" date="2020-08" db="EMBL/GenBank/DDBJ databases">
        <title>Sequencing the genomes of 1000 actinobacteria strains.</title>
        <authorList>
            <person name="Klenk H.-P."/>
        </authorList>
    </citation>
    <scope>NUCLEOTIDE SEQUENCE [LARGE SCALE GENOMIC DNA]</scope>
    <source>
        <strain evidence="13 14">DSM 43149</strain>
    </source>
</reference>
<comment type="subcellular location">
    <subcellularLocation>
        <location evidence="1">Cell membrane</location>
        <topology evidence="1">Multi-pass membrane protein</topology>
    </subcellularLocation>
</comment>
<keyword evidence="7 10" id="KW-1133">Transmembrane helix</keyword>
<dbReference type="PANTHER" id="PTHR43394">
    <property type="entry name" value="ATP-DEPENDENT PERMEASE MDL1, MITOCHONDRIAL"/>
    <property type="match status" value="1"/>
</dbReference>
<dbReference type="Pfam" id="PF00664">
    <property type="entry name" value="ABC_membrane"/>
    <property type="match status" value="1"/>
</dbReference>
<feature type="transmembrane region" description="Helical" evidence="10">
    <location>
        <begin position="294"/>
        <end position="314"/>
    </location>
</feature>
<evidence type="ECO:0000256" key="2">
    <source>
        <dbReference type="ARBA" id="ARBA00022448"/>
    </source>
</evidence>
<dbReference type="GO" id="GO:0005886">
    <property type="term" value="C:plasma membrane"/>
    <property type="evidence" value="ECO:0007669"/>
    <property type="project" value="UniProtKB-SubCell"/>
</dbReference>
<dbReference type="GO" id="GO:0015421">
    <property type="term" value="F:ABC-type oligopeptide transporter activity"/>
    <property type="evidence" value="ECO:0007669"/>
    <property type="project" value="TreeGrafter"/>
</dbReference>
<evidence type="ECO:0000313" key="14">
    <source>
        <dbReference type="Proteomes" id="UP000578112"/>
    </source>
</evidence>
<feature type="transmembrane region" description="Helical" evidence="10">
    <location>
        <begin position="81"/>
        <end position="102"/>
    </location>
</feature>
<feature type="transmembrane region" description="Helical" evidence="10">
    <location>
        <begin position="269"/>
        <end position="288"/>
    </location>
</feature>
<dbReference type="CDD" id="cd18550">
    <property type="entry name" value="ABC_6TM_exporter_like"/>
    <property type="match status" value="1"/>
</dbReference>
<dbReference type="Gene3D" id="1.20.1560.10">
    <property type="entry name" value="ABC transporter type 1, transmembrane domain"/>
    <property type="match status" value="1"/>
</dbReference>
<dbReference type="AlphaFoldDB" id="A0A7W7MSG9"/>
<dbReference type="SUPFAM" id="SSF52540">
    <property type="entry name" value="P-loop containing nucleoside triphosphate hydrolases"/>
    <property type="match status" value="1"/>
</dbReference>
<name>A0A7W7MSG9_9ACTN</name>
<keyword evidence="2" id="KW-0813">Transport</keyword>
<feature type="domain" description="ABC transporter" evidence="11">
    <location>
        <begin position="385"/>
        <end position="620"/>
    </location>
</feature>